<protein>
    <submittedName>
        <fullName evidence="1">Carboxypeptidase-like regulatory domain-containing protein</fullName>
    </submittedName>
</protein>
<dbReference type="SUPFAM" id="SSF49464">
    <property type="entry name" value="Carboxypeptidase regulatory domain-like"/>
    <property type="match status" value="1"/>
</dbReference>
<dbReference type="EMBL" id="JBBYHR010000001">
    <property type="protein sequence ID" value="MEL1243074.1"/>
    <property type="molecule type" value="Genomic_DNA"/>
</dbReference>
<evidence type="ECO:0000313" key="1">
    <source>
        <dbReference type="EMBL" id="MEL1243074.1"/>
    </source>
</evidence>
<dbReference type="InterPro" id="IPR008969">
    <property type="entry name" value="CarboxyPept-like_regulatory"/>
</dbReference>
<organism evidence="1 2">
    <name type="scientific">Flavobacterium arundinis</name>
    <dbReference type="NCBI Taxonomy" id="3139143"/>
    <lineage>
        <taxon>Bacteria</taxon>
        <taxon>Pseudomonadati</taxon>
        <taxon>Bacteroidota</taxon>
        <taxon>Flavobacteriia</taxon>
        <taxon>Flavobacteriales</taxon>
        <taxon>Flavobacteriaceae</taxon>
        <taxon>Flavobacterium</taxon>
    </lineage>
</organism>
<dbReference type="Proteomes" id="UP001464555">
    <property type="component" value="Unassembled WGS sequence"/>
</dbReference>
<keyword evidence="2" id="KW-1185">Reference proteome</keyword>
<reference evidence="1 2" key="1">
    <citation type="submission" date="2024-04" db="EMBL/GenBank/DDBJ databases">
        <title>Flavobacterium sp. DGU11 16S ribosomal RNA gene Genome sequencing and assembly.</title>
        <authorList>
            <person name="Park S."/>
        </authorList>
    </citation>
    <scope>NUCLEOTIDE SEQUENCE [LARGE SCALE GENOMIC DNA]</scope>
    <source>
        <strain evidence="1 2">DGU11</strain>
    </source>
</reference>
<dbReference type="Pfam" id="PF13715">
    <property type="entry name" value="CarbopepD_reg_2"/>
    <property type="match status" value="1"/>
</dbReference>
<evidence type="ECO:0000313" key="2">
    <source>
        <dbReference type="Proteomes" id="UP001464555"/>
    </source>
</evidence>
<sequence length="245" mass="26297">MKKPIQLSIPTPCYENWANMAPADKGRFCASCQKTVRDFTRSSDREIASAFAKGTDLCGRFLPSQLDRSISVPEDKSPLLAAAAAVVAMMSLGTSGVSAQTPVVTEQQISCDESSLETTASSTLLVSGTITDFSGPLPNVAVIVKETQACEMTDSNGRYSIAACSGQTLIFSRQSFVLQESKIADSETGDLDISFEAGQILQEIVVNGYGNSRRQLSIVGVVSLTSTKRRTFFGRIFHAIGNVFR</sequence>
<comment type="caution">
    <text evidence="1">The sequence shown here is derived from an EMBL/GenBank/DDBJ whole genome shotgun (WGS) entry which is preliminary data.</text>
</comment>
<name>A0ABU9HSK6_9FLAO</name>
<accession>A0ABU9HSK6</accession>
<dbReference type="RefSeq" id="WP_341695392.1">
    <property type="nucleotide sequence ID" value="NZ_JBBYHR010000001.1"/>
</dbReference>
<proteinExistence type="predicted"/>
<gene>
    <name evidence="1" type="ORF">AAEO56_02275</name>
</gene>